<proteinExistence type="predicted"/>
<accession>A0A8H2W5C5</accession>
<gene>
    <name evidence="1" type="ORF">SCLTRI_LOCUS10574</name>
</gene>
<sequence>MRPPISYAVRAKCMPSIRMLLANDSMLGECESPVFTMRIEPYEDMDILKIVSAGVVNRRQRLYELAMSACQEMQIDIPSYLENSKILDAFAWKVTRLLLDHGVSVQPALLPCLVMASWSIYHAEYLSREAAEYLYQAGFKNINERLIYHKLCSNYIHTRSCGSDFVPHILALRRFVVEEVHDNCTCTCSTGGCLLVTRMMNLQRKVEFRLDKEGNRRINFDYGWETACEMSVFWTMRPRIIQSQEMFRAFEGSLSIFLKTKWKPRMDKYLAQNDKKMDEESLQKIREIGVITE</sequence>
<keyword evidence="2" id="KW-1185">Reference proteome</keyword>
<organism evidence="1 2">
    <name type="scientific">Sclerotinia trifoliorum</name>
    <dbReference type="NCBI Taxonomy" id="28548"/>
    <lineage>
        <taxon>Eukaryota</taxon>
        <taxon>Fungi</taxon>
        <taxon>Dikarya</taxon>
        <taxon>Ascomycota</taxon>
        <taxon>Pezizomycotina</taxon>
        <taxon>Leotiomycetes</taxon>
        <taxon>Helotiales</taxon>
        <taxon>Sclerotiniaceae</taxon>
        <taxon>Sclerotinia</taxon>
    </lineage>
</organism>
<dbReference type="OrthoDB" id="1577640at2759"/>
<name>A0A8H2W5C5_9HELO</name>
<dbReference type="AlphaFoldDB" id="A0A8H2W5C5"/>
<evidence type="ECO:0000313" key="2">
    <source>
        <dbReference type="Proteomes" id="UP000624404"/>
    </source>
</evidence>
<evidence type="ECO:0000313" key="1">
    <source>
        <dbReference type="EMBL" id="CAD6457338.1"/>
    </source>
</evidence>
<protein>
    <submittedName>
        <fullName evidence="1">C5e91163-827b-4479-a9e3-2b4efa627b37-CDS</fullName>
    </submittedName>
</protein>
<dbReference type="Proteomes" id="UP000624404">
    <property type="component" value="Unassembled WGS sequence"/>
</dbReference>
<comment type="caution">
    <text evidence="1">The sequence shown here is derived from an EMBL/GenBank/DDBJ whole genome shotgun (WGS) entry which is preliminary data.</text>
</comment>
<reference evidence="1" key="1">
    <citation type="submission" date="2020-10" db="EMBL/GenBank/DDBJ databases">
        <authorList>
            <person name="Kusch S."/>
        </authorList>
    </citation>
    <scope>NUCLEOTIDE SEQUENCE</scope>
    <source>
        <strain evidence="1">SwB9</strain>
    </source>
</reference>
<dbReference type="EMBL" id="CAJHIA010000039">
    <property type="protein sequence ID" value="CAD6457338.1"/>
    <property type="molecule type" value="Genomic_DNA"/>
</dbReference>